<accession>A0AAU9JMK7</accession>
<evidence type="ECO:0000256" key="2">
    <source>
        <dbReference type="ARBA" id="ARBA00023117"/>
    </source>
</evidence>
<protein>
    <recommendedName>
        <fullName evidence="10">Bromodomain containing protein</fullName>
    </recommendedName>
</protein>
<dbReference type="Gene3D" id="1.20.920.10">
    <property type="entry name" value="Bromodomain-like"/>
    <property type="match status" value="1"/>
</dbReference>
<evidence type="ECO:0000256" key="5">
    <source>
        <dbReference type="SAM" id="MobiDB-lite"/>
    </source>
</evidence>
<dbReference type="SMART" id="SM00297">
    <property type="entry name" value="BROMO"/>
    <property type="match status" value="1"/>
</dbReference>
<dbReference type="Pfam" id="PF17035">
    <property type="entry name" value="BET"/>
    <property type="match status" value="1"/>
</dbReference>
<dbReference type="PRINTS" id="PR00503">
    <property type="entry name" value="BROMODOMAIN"/>
</dbReference>
<name>A0AAU9JMK7_9CILI</name>
<dbReference type="AlphaFoldDB" id="A0AAU9JMK7"/>
<dbReference type="PANTHER" id="PTHR45926">
    <property type="entry name" value="OSJNBA0053K19.4 PROTEIN"/>
    <property type="match status" value="1"/>
</dbReference>
<keyword evidence="1" id="KW-0805">Transcription regulation</keyword>
<dbReference type="Gene3D" id="1.20.1270.220">
    <property type="match status" value="1"/>
</dbReference>
<keyword evidence="2 4" id="KW-0103">Bromodomain</keyword>
<evidence type="ECO:0008006" key="10">
    <source>
        <dbReference type="Google" id="ProtNLM"/>
    </source>
</evidence>
<keyword evidence="9" id="KW-1185">Reference proteome</keyword>
<evidence type="ECO:0000313" key="9">
    <source>
        <dbReference type="Proteomes" id="UP001162131"/>
    </source>
</evidence>
<dbReference type="InterPro" id="IPR036427">
    <property type="entry name" value="Bromodomain-like_sf"/>
</dbReference>
<organism evidence="8 9">
    <name type="scientific">Blepharisma stoltei</name>
    <dbReference type="NCBI Taxonomy" id="1481888"/>
    <lineage>
        <taxon>Eukaryota</taxon>
        <taxon>Sar</taxon>
        <taxon>Alveolata</taxon>
        <taxon>Ciliophora</taxon>
        <taxon>Postciliodesmatophora</taxon>
        <taxon>Heterotrichea</taxon>
        <taxon>Heterotrichida</taxon>
        <taxon>Blepharismidae</taxon>
        <taxon>Blepharisma</taxon>
    </lineage>
</organism>
<dbReference type="InterPro" id="IPR038336">
    <property type="entry name" value="NET_sf"/>
</dbReference>
<dbReference type="InterPro" id="IPR027353">
    <property type="entry name" value="NET_dom"/>
</dbReference>
<dbReference type="PROSITE" id="PS50014">
    <property type="entry name" value="BROMODOMAIN_2"/>
    <property type="match status" value="1"/>
</dbReference>
<reference evidence="8" key="1">
    <citation type="submission" date="2021-09" db="EMBL/GenBank/DDBJ databases">
        <authorList>
            <consortium name="AG Swart"/>
            <person name="Singh M."/>
            <person name="Singh A."/>
            <person name="Seah K."/>
            <person name="Emmerich C."/>
        </authorList>
    </citation>
    <scope>NUCLEOTIDE SEQUENCE</scope>
    <source>
        <strain evidence="8">ATCC30299</strain>
    </source>
</reference>
<feature type="domain" description="Bromo" evidence="6">
    <location>
        <begin position="87"/>
        <end position="157"/>
    </location>
</feature>
<evidence type="ECO:0000256" key="4">
    <source>
        <dbReference type="PROSITE-ProRule" id="PRU00035"/>
    </source>
</evidence>
<sequence length="417" mass="47696">MELTNTQLTALNTLLPPKYKLLPIIKKDTRPRKSEADNLDFDVRFQASDPVERPTRAKKTVSYEEADLAPKQGEPFRKIYKILQTLKKHPMAEPFLAPVDPVLVPDYRTTIQEPMDLGTVEQRLKNGEYESGYQFAMDVRLIWSNSFFYNAKGSDLYHMTMELSSLFEKLMKGNESLILVEKQDIVQDLYRKIEKLSKGIKEIQSTGTTSAKVQVKQQPPTPQPDKIMTLQEKKLLCQNIKRLDPKFLRGVLDIVQECMDVQGEELEFDIDKLPSKVCRELEKYVRGCLQNPNKPQSRKKQTPVVETAKPAPETTTNRLKDLDSQLQQLVQQTRIEPQAPAQPEESESESSSTSESDEEDLPQPGRNIGGNPFMDTDIIPSSMWVNHFQENIDVDHDFSTGTFGGLMDFDKTHDLFK</sequence>
<feature type="domain" description="NET" evidence="7">
    <location>
        <begin position="218"/>
        <end position="296"/>
    </location>
</feature>
<dbReference type="PROSITE" id="PS00633">
    <property type="entry name" value="BROMODOMAIN_1"/>
    <property type="match status" value="1"/>
</dbReference>
<feature type="region of interest" description="Disordered" evidence="5">
    <location>
        <begin position="289"/>
        <end position="320"/>
    </location>
</feature>
<keyword evidence="3" id="KW-0804">Transcription</keyword>
<gene>
    <name evidence="8" type="ORF">BSTOLATCC_MIC46487</name>
</gene>
<dbReference type="Pfam" id="PF00439">
    <property type="entry name" value="Bromodomain"/>
    <property type="match status" value="1"/>
</dbReference>
<dbReference type="InterPro" id="IPR001487">
    <property type="entry name" value="Bromodomain"/>
</dbReference>
<evidence type="ECO:0000256" key="3">
    <source>
        <dbReference type="ARBA" id="ARBA00023163"/>
    </source>
</evidence>
<dbReference type="Proteomes" id="UP001162131">
    <property type="component" value="Unassembled WGS sequence"/>
</dbReference>
<dbReference type="SUPFAM" id="SSF47370">
    <property type="entry name" value="Bromodomain"/>
    <property type="match status" value="1"/>
</dbReference>
<comment type="caution">
    <text evidence="8">The sequence shown here is derived from an EMBL/GenBank/DDBJ whole genome shotgun (WGS) entry which is preliminary data.</text>
</comment>
<dbReference type="PROSITE" id="PS51525">
    <property type="entry name" value="NET"/>
    <property type="match status" value="1"/>
</dbReference>
<dbReference type="EMBL" id="CAJZBQ010000046">
    <property type="protein sequence ID" value="CAG9328486.1"/>
    <property type="molecule type" value="Genomic_DNA"/>
</dbReference>
<evidence type="ECO:0000313" key="8">
    <source>
        <dbReference type="EMBL" id="CAG9328486.1"/>
    </source>
</evidence>
<dbReference type="InterPro" id="IPR018359">
    <property type="entry name" value="Bromodomain_CS"/>
</dbReference>
<evidence type="ECO:0000259" key="6">
    <source>
        <dbReference type="PROSITE" id="PS50014"/>
    </source>
</evidence>
<evidence type="ECO:0000259" key="7">
    <source>
        <dbReference type="PROSITE" id="PS51525"/>
    </source>
</evidence>
<proteinExistence type="predicted"/>
<feature type="region of interest" description="Disordered" evidence="5">
    <location>
        <begin position="335"/>
        <end position="375"/>
    </location>
</feature>
<evidence type="ECO:0000256" key="1">
    <source>
        <dbReference type="ARBA" id="ARBA00023015"/>
    </source>
</evidence>